<dbReference type="AlphaFoldDB" id="A0A2P8GJW3"/>
<evidence type="ECO:0000313" key="1">
    <source>
        <dbReference type="EMBL" id="PSL34254.1"/>
    </source>
</evidence>
<protein>
    <submittedName>
        <fullName evidence="1">Uncharacterized protein</fullName>
    </submittedName>
</protein>
<dbReference type="Proteomes" id="UP000241964">
    <property type="component" value="Unassembled WGS sequence"/>
</dbReference>
<gene>
    <name evidence="1" type="ORF">CLV60_101623</name>
</gene>
<keyword evidence="2" id="KW-1185">Reference proteome</keyword>
<reference evidence="1 2" key="1">
    <citation type="submission" date="2018-03" db="EMBL/GenBank/DDBJ databases">
        <title>Genomic Encyclopedia of Archaeal and Bacterial Type Strains, Phase II (KMG-II): from individual species to whole genera.</title>
        <authorList>
            <person name="Goeker M."/>
        </authorList>
    </citation>
    <scope>NUCLEOTIDE SEQUENCE [LARGE SCALE GENOMIC DNA]</scope>
    <source>
        <strain evidence="1 2">DSM 29057</strain>
    </source>
</reference>
<evidence type="ECO:0000313" key="2">
    <source>
        <dbReference type="Proteomes" id="UP000241964"/>
    </source>
</evidence>
<accession>A0A2P8GJW3</accession>
<dbReference type="EMBL" id="PYAS01000001">
    <property type="protein sequence ID" value="PSL34254.1"/>
    <property type="molecule type" value="Genomic_DNA"/>
</dbReference>
<comment type="caution">
    <text evidence="1">The sequence shown here is derived from an EMBL/GenBank/DDBJ whole genome shotgun (WGS) entry which is preliminary data.</text>
</comment>
<name>A0A2P8GJW3_9BACT</name>
<sequence length="61" mass="6939">MARTENNKSDNQNGRMIIKDMSHLEGKVHFPEKLEKARKILAPLIALRNQIDDTTPPDPNS</sequence>
<proteinExistence type="predicted"/>
<organism evidence="1 2">
    <name type="scientific">Dyadobacter jiangsuensis</name>
    <dbReference type="NCBI Taxonomy" id="1591085"/>
    <lineage>
        <taxon>Bacteria</taxon>
        <taxon>Pseudomonadati</taxon>
        <taxon>Bacteroidota</taxon>
        <taxon>Cytophagia</taxon>
        <taxon>Cytophagales</taxon>
        <taxon>Spirosomataceae</taxon>
        <taxon>Dyadobacter</taxon>
    </lineage>
</organism>